<dbReference type="InterPro" id="IPR008197">
    <property type="entry name" value="WAP_dom"/>
</dbReference>
<sequence length="79" mass="9052">MKLSSLSLLAVTILLCLRVTQANLKKEVQQKPGYCPEFFLSCAFVLLPRCRRDGSCKGSRKCCFYQCQRQCVEPWTTLD</sequence>
<dbReference type="PANTHER" id="PTHR47769">
    <property type="entry name" value="WAP FOUR-DISULFIDE CORE DOMAIN PROTEIN 8"/>
    <property type="match status" value="1"/>
</dbReference>
<organism evidence="4 5">
    <name type="scientific">Sciurus vulgaris</name>
    <name type="common">Eurasian red squirrel</name>
    <dbReference type="NCBI Taxonomy" id="55149"/>
    <lineage>
        <taxon>Eukaryota</taxon>
        <taxon>Metazoa</taxon>
        <taxon>Chordata</taxon>
        <taxon>Craniata</taxon>
        <taxon>Vertebrata</taxon>
        <taxon>Euteleostomi</taxon>
        <taxon>Mammalia</taxon>
        <taxon>Eutheria</taxon>
        <taxon>Euarchontoglires</taxon>
        <taxon>Glires</taxon>
        <taxon>Rodentia</taxon>
        <taxon>Sciuromorpha</taxon>
        <taxon>Sciuridae</taxon>
        <taxon>Sciurinae</taxon>
        <taxon>Sciurini</taxon>
        <taxon>Sciurus</taxon>
    </lineage>
</organism>
<keyword evidence="1" id="KW-1015">Disulfide bond</keyword>
<proteinExistence type="predicted"/>
<evidence type="ECO:0000256" key="1">
    <source>
        <dbReference type="ARBA" id="ARBA00023157"/>
    </source>
</evidence>
<feature type="chain" id="PRO_5034298191" description="WAP domain-containing protein" evidence="2">
    <location>
        <begin position="23"/>
        <end position="79"/>
    </location>
</feature>
<name>A0A8D2AEN6_SCIVU</name>
<dbReference type="GO" id="GO:0005576">
    <property type="term" value="C:extracellular region"/>
    <property type="evidence" value="ECO:0007669"/>
    <property type="project" value="InterPro"/>
</dbReference>
<feature type="domain" description="WAP" evidence="3">
    <location>
        <begin position="28"/>
        <end position="75"/>
    </location>
</feature>
<dbReference type="Gene3D" id="4.10.75.10">
    <property type="entry name" value="Elafin-like"/>
    <property type="match status" value="1"/>
</dbReference>
<dbReference type="Pfam" id="PF00095">
    <property type="entry name" value="WAP"/>
    <property type="match status" value="1"/>
</dbReference>
<evidence type="ECO:0000313" key="4">
    <source>
        <dbReference type="Ensembl" id="ENSSVLP00005001095.1"/>
    </source>
</evidence>
<feature type="signal peptide" evidence="2">
    <location>
        <begin position="1"/>
        <end position="22"/>
    </location>
</feature>
<evidence type="ECO:0000313" key="5">
    <source>
        <dbReference type="Proteomes" id="UP000694564"/>
    </source>
</evidence>
<keyword evidence="5" id="KW-1185">Reference proteome</keyword>
<reference evidence="4" key="2">
    <citation type="submission" date="2025-09" db="UniProtKB">
        <authorList>
            <consortium name="Ensembl"/>
        </authorList>
    </citation>
    <scope>IDENTIFICATION</scope>
</reference>
<dbReference type="PANTHER" id="PTHR47769:SF1">
    <property type="entry name" value="WAP FOUR-DISULFIDE CORE DOMAIN PROTEIN 8"/>
    <property type="match status" value="1"/>
</dbReference>
<dbReference type="PRINTS" id="PR00003">
    <property type="entry name" value="4DISULPHCORE"/>
</dbReference>
<dbReference type="InterPro" id="IPR036645">
    <property type="entry name" value="Elafin-like_sf"/>
</dbReference>
<dbReference type="Proteomes" id="UP000694564">
    <property type="component" value="Chromosome 2"/>
</dbReference>
<dbReference type="AlphaFoldDB" id="A0A8D2AEN6"/>
<dbReference type="SMART" id="SM00217">
    <property type="entry name" value="WAP"/>
    <property type="match status" value="1"/>
</dbReference>
<dbReference type="GO" id="GO:0030414">
    <property type="term" value="F:peptidase inhibitor activity"/>
    <property type="evidence" value="ECO:0007669"/>
    <property type="project" value="InterPro"/>
</dbReference>
<dbReference type="Ensembl" id="ENSSVLT00005001221.1">
    <property type="protein sequence ID" value="ENSSVLP00005001095.1"/>
    <property type="gene ID" value="ENSSVLG00005000948.1"/>
</dbReference>
<evidence type="ECO:0000256" key="2">
    <source>
        <dbReference type="SAM" id="SignalP"/>
    </source>
</evidence>
<dbReference type="SUPFAM" id="SSF57256">
    <property type="entry name" value="Elafin-like"/>
    <property type="match status" value="1"/>
</dbReference>
<accession>A0A8D2AEN6</accession>
<dbReference type="OrthoDB" id="9794641at2759"/>
<protein>
    <recommendedName>
        <fullName evidence="3">WAP domain-containing protein</fullName>
    </recommendedName>
</protein>
<dbReference type="GeneTree" id="ENSGT00390000002529"/>
<evidence type="ECO:0000259" key="3">
    <source>
        <dbReference type="PROSITE" id="PS51390"/>
    </source>
</evidence>
<reference evidence="4" key="1">
    <citation type="submission" date="2025-08" db="UniProtKB">
        <authorList>
            <consortium name="Ensembl"/>
        </authorList>
    </citation>
    <scope>IDENTIFICATION</scope>
</reference>
<dbReference type="PROSITE" id="PS51390">
    <property type="entry name" value="WAP"/>
    <property type="match status" value="1"/>
</dbReference>
<keyword evidence="2" id="KW-0732">Signal</keyword>